<evidence type="ECO:0000256" key="2">
    <source>
        <dbReference type="ARBA" id="ARBA00022692"/>
    </source>
</evidence>
<evidence type="ECO:0000313" key="7">
    <source>
        <dbReference type="EMBL" id="GGE35287.1"/>
    </source>
</evidence>
<dbReference type="PANTHER" id="PTHR36985:SF1">
    <property type="entry name" value="TRANSLOCATION AND ASSEMBLY MODULE SUBUNIT TAMB"/>
    <property type="match status" value="1"/>
</dbReference>
<dbReference type="EMBL" id="BMFJ01000001">
    <property type="protein sequence ID" value="GGE35287.1"/>
    <property type="molecule type" value="Genomic_DNA"/>
</dbReference>
<feature type="chain" id="PRO_5037838835" evidence="5">
    <location>
        <begin position="23"/>
        <end position="1368"/>
    </location>
</feature>
<evidence type="ECO:0000256" key="5">
    <source>
        <dbReference type="SAM" id="SignalP"/>
    </source>
</evidence>
<keyword evidence="2" id="KW-0812">Transmembrane</keyword>
<dbReference type="Proteomes" id="UP000612855">
    <property type="component" value="Unassembled WGS sequence"/>
</dbReference>
<comment type="caution">
    <text evidence="7">The sequence shown here is derived from an EMBL/GenBank/DDBJ whole genome shotgun (WGS) entry which is preliminary data.</text>
</comment>
<keyword evidence="3" id="KW-1133">Transmembrane helix</keyword>
<name>A0A917A8N1_9RHOB</name>
<sequence>MIRIFALLLLLLVSALPRSGVAQDDDGKGFLTRLLQDSLSGAGRDVQIDGFRGALSSRASLDRMTIADEDGVWLELTGAELDWNRSALLRGRLEVTALTAESLELVRLPKSEESSAEASGFAIPDLPVSVDVGRVAVNDLRIGRMVMGEPAQFTFEGNAQLDGQALAATLSLVRRDREGQIGLVLDLRPDENQLVLDLNADEPAGGIAARLLDLPGQPALSLSVDGEGPLDDFTANVALSSDGEDRLAGTVTLRGQADGAQAFAADLGGDLTALLLPQAREFLGQDIRLVVDGQRTAEGTLALDQLSVDSASLKLDGSLATAPDGRPARFDLTGEIAAPDGTPVVLPFGDQIAVRQATVSARFDAAEGDGVTAEIAMTDFSRPGIAIGTGALTLSGTIATEGTPSVDLVLDAGLSGVAFEDAGLQQALGPEFTADAGIRWTSGADLTVTGLDLRGTGYGVTADATLTPGGGTSILTADGRAAFEDLSRLATLSGTQIRGAADVAFDVSADLLGGSFALSAEGGTTDLALGIERLDPVIGGDSQLVLNVARGPEGIALDGVRLSNDQIRLEASGQVGSDTGRIDYAANLRNSGAFMGVDGGPVDLTGTVVRDAETFTITLDGGGRDIAVGIAQADALLKGQTEVSAQLTLNDRILLDRAAVVTPAMDIRAEGELTEGARQVRVTGRLNDSGLLTGAESGPVDLVLTARQDGADYIVDLDGTARDLAIGVAQVDGLLAGETRVTASASIGERILLERATVANPALTAEAEGELTEGRRDVRLSARLADSGRPLGGSGGPLTVDLRAVQDGAGYRLTLDGTGENIGTGQALADSVLAGTTTIAARGRVEGSRLDLDSASVEGRSITAQASGVVASGATSLDFSARLASLSSVVPQAPAGPLSASGRVRQGADGALDLAVTAEGPGGTTARIDGRALLPGGAVDLAIAGTAPLALANPYITPRSVTGTAQFDLTLSGQPGPDALRGRVTLSGGRFSEPAVGLAVEDIAGAIDLTGGAARLDLRAAVNGGAITLSGPVGLSAPYSADLTAALNNVPFEQPGLVTTRVNGQIAVRGGLTGGGTVSGRVGLTDTEMRIPDGGFGGVEPIPDMRHVNETAASRTTRARAGLTGETAGSGGSGGGGALGLNVQVVADSPIFVRGRGVDAELRGGLVLEGTTSDVRPIGQFDLVRGRIDILTKRLDLTDGQIRLAGGFDPIIRLVAESASGEYVIQIALEGPAAQPTVVFSSRPELPEDEVLAQLFFERDIGSLTPFQAARLALAVAELTGRGNGGIVGKIREGAGLDDLDVSTTAEGETALSAGKYISENVYTEVEATSGGKTSLSINLDVTRNLTAKGRVGSDGDSSLGLFFEKDY</sequence>
<dbReference type="RefSeq" id="WP_188477904.1">
    <property type="nucleotide sequence ID" value="NZ_BMFJ01000001.1"/>
</dbReference>
<dbReference type="GO" id="GO:0097347">
    <property type="term" value="C:TAM protein secretion complex"/>
    <property type="evidence" value="ECO:0007669"/>
    <property type="project" value="TreeGrafter"/>
</dbReference>
<dbReference type="InterPro" id="IPR007452">
    <property type="entry name" value="TamB_C"/>
</dbReference>
<evidence type="ECO:0000256" key="3">
    <source>
        <dbReference type="ARBA" id="ARBA00022989"/>
    </source>
</evidence>
<reference evidence="8" key="1">
    <citation type="journal article" date="2019" name="Int. J. Syst. Evol. Microbiol.">
        <title>The Global Catalogue of Microorganisms (GCM) 10K type strain sequencing project: providing services to taxonomists for standard genome sequencing and annotation.</title>
        <authorList>
            <consortium name="The Broad Institute Genomics Platform"/>
            <consortium name="The Broad Institute Genome Sequencing Center for Infectious Disease"/>
            <person name="Wu L."/>
            <person name="Ma J."/>
        </authorList>
    </citation>
    <scope>NUCLEOTIDE SEQUENCE [LARGE SCALE GENOMIC DNA]</scope>
    <source>
        <strain evidence="8">CGMCC 1.12664</strain>
    </source>
</reference>
<evidence type="ECO:0000256" key="1">
    <source>
        <dbReference type="ARBA" id="ARBA00004167"/>
    </source>
</evidence>
<evidence type="ECO:0000256" key="4">
    <source>
        <dbReference type="ARBA" id="ARBA00023136"/>
    </source>
</evidence>
<evidence type="ECO:0000313" key="8">
    <source>
        <dbReference type="Proteomes" id="UP000612855"/>
    </source>
</evidence>
<keyword evidence="4" id="KW-0472">Membrane</keyword>
<feature type="signal peptide" evidence="5">
    <location>
        <begin position="1"/>
        <end position="22"/>
    </location>
</feature>
<keyword evidence="8" id="KW-1185">Reference proteome</keyword>
<dbReference type="PANTHER" id="PTHR36985">
    <property type="entry name" value="TRANSLOCATION AND ASSEMBLY MODULE SUBUNIT TAMB"/>
    <property type="match status" value="1"/>
</dbReference>
<protein>
    <submittedName>
        <fullName evidence="7">Translocation/assembly module TamB</fullName>
    </submittedName>
</protein>
<keyword evidence="5" id="KW-0732">Signal</keyword>
<dbReference type="GO" id="GO:0009306">
    <property type="term" value="P:protein secretion"/>
    <property type="evidence" value="ECO:0007669"/>
    <property type="project" value="InterPro"/>
</dbReference>
<dbReference type="GO" id="GO:0005886">
    <property type="term" value="C:plasma membrane"/>
    <property type="evidence" value="ECO:0007669"/>
    <property type="project" value="InterPro"/>
</dbReference>
<gene>
    <name evidence="7" type="ORF">GCM10011360_23900</name>
</gene>
<organism evidence="7 8">
    <name type="scientific">Primorskyibacter flagellatus</name>
    <dbReference type="NCBI Taxonomy" id="1387277"/>
    <lineage>
        <taxon>Bacteria</taxon>
        <taxon>Pseudomonadati</taxon>
        <taxon>Pseudomonadota</taxon>
        <taxon>Alphaproteobacteria</taxon>
        <taxon>Rhodobacterales</taxon>
        <taxon>Roseobacteraceae</taxon>
        <taxon>Primorskyibacter</taxon>
    </lineage>
</organism>
<accession>A0A917A8N1</accession>
<dbReference type="Pfam" id="PF04357">
    <property type="entry name" value="TamB"/>
    <property type="match status" value="1"/>
</dbReference>
<feature type="domain" description="Translocation and assembly module TamB C-terminal" evidence="6">
    <location>
        <begin position="1019"/>
        <end position="1368"/>
    </location>
</feature>
<proteinExistence type="predicted"/>
<evidence type="ECO:0000259" key="6">
    <source>
        <dbReference type="Pfam" id="PF04357"/>
    </source>
</evidence>
<comment type="subcellular location">
    <subcellularLocation>
        <location evidence="1">Membrane</location>
        <topology evidence="1">Single-pass membrane protein</topology>
    </subcellularLocation>
</comment>